<protein>
    <submittedName>
        <fullName evidence="2">Uncharacterized protein</fullName>
    </submittedName>
</protein>
<feature type="compositionally biased region" description="Acidic residues" evidence="1">
    <location>
        <begin position="111"/>
        <end position="122"/>
    </location>
</feature>
<feature type="region of interest" description="Disordered" evidence="1">
    <location>
        <begin position="100"/>
        <end position="132"/>
    </location>
</feature>
<reference evidence="2 3" key="1">
    <citation type="journal article" date="2021" name="Elife">
        <title>Chloroplast acquisition without the gene transfer in kleptoplastic sea slugs, Plakobranchus ocellatus.</title>
        <authorList>
            <person name="Maeda T."/>
            <person name="Takahashi S."/>
            <person name="Yoshida T."/>
            <person name="Shimamura S."/>
            <person name="Takaki Y."/>
            <person name="Nagai Y."/>
            <person name="Toyoda A."/>
            <person name="Suzuki Y."/>
            <person name="Arimoto A."/>
            <person name="Ishii H."/>
            <person name="Satoh N."/>
            <person name="Nishiyama T."/>
            <person name="Hasebe M."/>
            <person name="Maruyama T."/>
            <person name="Minagawa J."/>
            <person name="Obokata J."/>
            <person name="Shigenobu S."/>
        </authorList>
    </citation>
    <scope>NUCLEOTIDE SEQUENCE [LARGE SCALE GENOMIC DNA]</scope>
</reference>
<name>A0AAV4FG83_9GAST</name>
<evidence type="ECO:0000313" key="2">
    <source>
        <dbReference type="EMBL" id="GFR72257.1"/>
    </source>
</evidence>
<dbReference type="AlphaFoldDB" id="A0AAV4FG83"/>
<dbReference type="Proteomes" id="UP000762676">
    <property type="component" value="Unassembled WGS sequence"/>
</dbReference>
<keyword evidence="3" id="KW-1185">Reference proteome</keyword>
<sequence length="132" mass="14295">MVISVCSLRSSRHRSAFIVTSTHGKVYACTVAVARIPLPCGDRFHRGNEVVTSLLLFRQRGGKIGRSANVVVRSGRSTPVALWFVFVSYSISELMCRTRFSSGGGGGSGGGEDDDDHDDDLERMESIGSRLD</sequence>
<comment type="caution">
    <text evidence="2">The sequence shown here is derived from an EMBL/GenBank/DDBJ whole genome shotgun (WGS) entry which is preliminary data.</text>
</comment>
<accession>A0AAV4FG83</accession>
<evidence type="ECO:0000256" key="1">
    <source>
        <dbReference type="SAM" id="MobiDB-lite"/>
    </source>
</evidence>
<gene>
    <name evidence="2" type="ORF">ElyMa_000374600</name>
</gene>
<organism evidence="2 3">
    <name type="scientific">Elysia marginata</name>
    <dbReference type="NCBI Taxonomy" id="1093978"/>
    <lineage>
        <taxon>Eukaryota</taxon>
        <taxon>Metazoa</taxon>
        <taxon>Spiralia</taxon>
        <taxon>Lophotrochozoa</taxon>
        <taxon>Mollusca</taxon>
        <taxon>Gastropoda</taxon>
        <taxon>Heterobranchia</taxon>
        <taxon>Euthyneura</taxon>
        <taxon>Panpulmonata</taxon>
        <taxon>Sacoglossa</taxon>
        <taxon>Placobranchoidea</taxon>
        <taxon>Plakobranchidae</taxon>
        <taxon>Elysia</taxon>
    </lineage>
</organism>
<evidence type="ECO:0000313" key="3">
    <source>
        <dbReference type="Proteomes" id="UP000762676"/>
    </source>
</evidence>
<dbReference type="EMBL" id="BMAT01000733">
    <property type="protein sequence ID" value="GFR72257.1"/>
    <property type="molecule type" value="Genomic_DNA"/>
</dbReference>
<proteinExistence type="predicted"/>